<dbReference type="InterPro" id="IPR051310">
    <property type="entry name" value="MCP_chemotaxis"/>
</dbReference>
<protein>
    <submittedName>
        <fullName evidence="14">Methyl-accepting chemotaxis protein</fullName>
    </submittedName>
</protein>
<dbReference type="SUPFAM" id="SSF103190">
    <property type="entry name" value="Sensory domain-like"/>
    <property type="match status" value="1"/>
</dbReference>
<evidence type="ECO:0000256" key="10">
    <source>
        <dbReference type="PROSITE-ProRule" id="PRU00284"/>
    </source>
</evidence>
<evidence type="ECO:0000256" key="9">
    <source>
        <dbReference type="ARBA" id="ARBA00029447"/>
    </source>
</evidence>
<comment type="similarity">
    <text evidence="9">Belongs to the methyl-accepting chemotaxis (MCP) protein family.</text>
</comment>
<dbReference type="Pfam" id="PF02743">
    <property type="entry name" value="dCache_1"/>
    <property type="match status" value="1"/>
</dbReference>
<feature type="domain" description="HAMP" evidence="13">
    <location>
        <begin position="292"/>
        <end position="346"/>
    </location>
</feature>
<keyword evidence="3" id="KW-0488">Methylation</keyword>
<dbReference type="SUPFAM" id="SSF58104">
    <property type="entry name" value="Methyl-accepting chemotaxis protein (MCP) signaling domain"/>
    <property type="match status" value="1"/>
</dbReference>
<dbReference type="PROSITE" id="PS50885">
    <property type="entry name" value="HAMP"/>
    <property type="match status" value="1"/>
</dbReference>
<dbReference type="InterPro" id="IPR029151">
    <property type="entry name" value="Sensor-like_sf"/>
</dbReference>
<name>A0ABX0VID5_9ENTR</name>
<evidence type="ECO:0000256" key="4">
    <source>
        <dbReference type="ARBA" id="ARBA00022500"/>
    </source>
</evidence>
<dbReference type="Pfam" id="PF00015">
    <property type="entry name" value="MCPsignal"/>
    <property type="match status" value="1"/>
</dbReference>
<evidence type="ECO:0000256" key="11">
    <source>
        <dbReference type="SAM" id="Phobius"/>
    </source>
</evidence>
<evidence type="ECO:0000256" key="5">
    <source>
        <dbReference type="ARBA" id="ARBA00022692"/>
    </source>
</evidence>
<feature type="domain" description="Methyl-accepting transducer" evidence="12">
    <location>
        <begin position="351"/>
        <end position="580"/>
    </location>
</feature>
<dbReference type="InterPro" id="IPR004089">
    <property type="entry name" value="MCPsignal_dom"/>
</dbReference>
<keyword evidence="2" id="KW-1003">Cell membrane</keyword>
<dbReference type="RefSeq" id="WP_167607419.1">
    <property type="nucleotide sequence ID" value="NZ_SOYS01000001.1"/>
</dbReference>
<proteinExistence type="inferred from homology"/>
<dbReference type="InterPro" id="IPR003660">
    <property type="entry name" value="HAMP_dom"/>
</dbReference>
<dbReference type="CDD" id="cd12913">
    <property type="entry name" value="PDC1_MCP_like"/>
    <property type="match status" value="1"/>
</dbReference>
<dbReference type="Gene3D" id="3.30.450.20">
    <property type="entry name" value="PAS domain"/>
    <property type="match status" value="2"/>
</dbReference>
<dbReference type="InterPro" id="IPR004090">
    <property type="entry name" value="Chemotax_Me-accpt_rcpt"/>
</dbReference>
<evidence type="ECO:0000256" key="3">
    <source>
        <dbReference type="ARBA" id="ARBA00022481"/>
    </source>
</evidence>
<dbReference type="CDD" id="cd18774">
    <property type="entry name" value="PDC2_HK_sensor"/>
    <property type="match status" value="1"/>
</dbReference>
<evidence type="ECO:0000256" key="1">
    <source>
        <dbReference type="ARBA" id="ARBA00004651"/>
    </source>
</evidence>
<keyword evidence="5 11" id="KW-0812">Transmembrane</keyword>
<dbReference type="InterPro" id="IPR033479">
    <property type="entry name" value="dCache_1"/>
</dbReference>
<comment type="subcellular location">
    <subcellularLocation>
        <location evidence="1">Cell membrane</location>
        <topology evidence="1">Multi-pass membrane protein</topology>
    </subcellularLocation>
</comment>
<evidence type="ECO:0000256" key="6">
    <source>
        <dbReference type="ARBA" id="ARBA00022989"/>
    </source>
</evidence>
<evidence type="ECO:0000259" key="13">
    <source>
        <dbReference type="PROSITE" id="PS50885"/>
    </source>
</evidence>
<gene>
    <name evidence="14" type="ORF">E2L00_04295</name>
</gene>
<dbReference type="PROSITE" id="PS50111">
    <property type="entry name" value="CHEMOTAXIS_TRANSDUC_2"/>
    <property type="match status" value="1"/>
</dbReference>
<dbReference type="CDD" id="cd06225">
    <property type="entry name" value="HAMP"/>
    <property type="match status" value="1"/>
</dbReference>
<dbReference type="SMART" id="SM00283">
    <property type="entry name" value="MA"/>
    <property type="match status" value="1"/>
</dbReference>
<dbReference type="Pfam" id="PF00672">
    <property type="entry name" value="HAMP"/>
    <property type="match status" value="1"/>
</dbReference>
<dbReference type="Gene3D" id="1.10.287.950">
    <property type="entry name" value="Methyl-accepting chemotaxis protein"/>
    <property type="match status" value="1"/>
</dbReference>
<dbReference type="CDD" id="cd11386">
    <property type="entry name" value="MCP_signal"/>
    <property type="match status" value="1"/>
</dbReference>
<evidence type="ECO:0000259" key="12">
    <source>
        <dbReference type="PROSITE" id="PS50111"/>
    </source>
</evidence>
<sequence>MFRSIRARIICVTAGCLTVALLLNTIINYRVTHADNQQSIEASLKSTSESHAVAITDWVNGKMAIVSSLKNVALTDDPVPVFRQLAAAGGFTNVYVGYASKTAKFSDPTGVPADYDPTVRPWYQQVLKENAPIVTAPYVDAGTGKLVVTFAVPVSENGELKAVVAGDVAMDSVVANVRSIHPTANSSGMLVDGDGSVIAALDPALTRKPFSDAVTGTSFDQLLADSHRAAGSMNNKTKQLLATPVPGTHWFLIVALDNDDATSAMHTLLKASAIALVALVLISGAVVHLLVASVLKRLSTIRDAMHAISSGTNDLSQRLPEAGNDEVAQIAHAFNAFSDKLSVVMAQLRDASASVKVAANEIAAGNQDLSGRTERAASSLRETASAVEQITASVANSTDAAVQANIQTTSASEAAERGGRVVSQVIATMEAIETASGKIGDITGVIDGIAFQTNILALNASVEAARAGEQGRGFAVVAGEVRNLASRSAQAAKEIKTLIDSTTQSVSNGSKYVRQAGEAMHEIVTSVGSVSGIMREITISTSEQMKGIQEINHAVTHLDNMVQQNAELVVQSAAAAGALQSQAGELAETAGHFRI</sequence>
<comment type="caution">
    <text evidence="14">The sequence shown here is derived from an EMBL/GenBank/DDBJ whole genome shotgun (WGS) entry which is preliminary data.</text>
</comment>
<dbReference type="EMBL" id="SOYS01000001">
    <property type="protein sequence ID" value="NIY46761.1"/>
    <property type="molecule type" value="Genomic_DNA"/>
</dbReference>
<accession>A0ABX0VID5</accession>
<feature type="transmembrane region" description="Helical" evidence="11">
    <location>
        <begin position="273"/>
        <end position="295"/>
    </location>
</feature>
<evidence type="ECO:0000256" key="8">
    <source>
        <dbReference type="ARBA" id="ARBA00023224"/>
    </source>
</evidence>
<evidence type="ECO:0000256" key="2">
    <source>
        <dbReference type="ARBA" id="ARBA00022475"/>
    </source>
</evidence>
<keyword evidence="15" id="KW-1185">Reference proteome</keyword>
<keyword evidence="7 11" id="KW-0472">Membrane</keyword>
<evidence type="ECO:0000256" key="7">
    <source>
        <dbReference type="ARBA" id="ARBA00023136"/>
    </source>
</evidence>
<dbReference type="SMART" id="SM00304">
    <property type="entry name" value="HAMP"/>
    <property type="match status" value="1"/>
</dbReference>
<organism evidence="14 15">
    <name type="scientific">Cedecea colo</name>
    <dbReference type="NCBI Taxonomy" id="2552946"/>
    <lineage>
        <taxon>Bacteria</taxon>
        <taxon>Pseudomonadati</taxon>
        <taxon>Pseudomonadota</taxon>
        <taxon>Gammaproteobacteria</taxon>
        <taxon>Enterobacterales</taxon>
        <taxon>Enterobacteriaceae</taxon>
        <taxon>Cedecea</taxon>
    </lineage>
</organism>
<keyword evidence="8 10" id="KW-0807">Transducer</keyword>
<keyword evidence="4" id="KW-0145">Chemotaxis</keyword>
<dbReference type="PANTHER" id="PTHR43531">
    <property type="entry name" value="PROTEIN ICFG"/>
    <property type="match status" value="1"/>
</dbReference>
<evidence type="ECO:0000313" key="15">
    <source>
        <dbReference type="Proteomes" id="UP000697927"/>
    </source>
</evidence>
<evidence type="ECO:0000313" key="14">
    <source>
        <dbReference type="EMBL" id="NIY46761.1"/>
    </source>
</evidence>
<dbReference type="PRINTS" id="PR00260">
    <property type="entry name" value="CHEMTRNSDUCR"/>
</dbReference>
<dbReference type="PANTHER" id="PTHR43531:SF16">
    <property type="entry name" value="METHYL-ACCEPTING CHEMOTAXIS PROTEIN II"/>
    <property type="match status" value="1"/>
</dbReference>
<reference evidence="14 15" key="1">
    <citation type="journal article" date="2020" name="Microorganisms">
        <title>Polyphasic Characterisation of Cedecea colo sp. nov., a New Enteric Bacterium Isolated from the Koala Hindgut.</title>
        <authorList>
            <person name="Boath J.M."/>
            <person name="Dakhal S."/>
            <person name="Van T.T.H."/>
            <person name="Moore R.J."/>
            <person name="Dekiwadia C."/>
            <person name="Macreadie I.G."/>
        </authorList>
    </citation>
    <scope>NUCLEOTIDE SEQUENCE [LARGE SCALE GENOMIC DNA]</scope>
    <source>
        <strain evidence="14 15">ZA</strain>
    </source>
</reference>
<keyword evidence="6 11" id="KW-1133">Transmembrane helix</keyword>
<dbReference type="Proteomes" id="UP000697927">
    <property type="component" value="Unassembled WGS sequence"/>
</dbReference>